<dbReference type="GO" id="GO:0005886">
    <property type="term" value="C:plasma membrane"/>
    <property type="evidence" value="ECO:0007669"/>
    <property type="project" value="TreeGrafter"/>
</dbReference>
<dbReference type="InterPro" id="IPR005467">
    <property type="entry name" value="His_kinase_dom"/>
</dbReference>
<dbReference type="InterPro" id="IPR001789">
    <property type="entry name" value="Sig_transdc_resp-reg_receiver"/>
</dbReference>
<dbReference type="PROSITE" id="PS50110">
    <property type="entry name" value="RESPONSE_REGULATORY"/>
    <property type="match status" value="1"/>
</dbReference>
<dbReference type="EC" id="2.7.13.3" evidence="2"/>
<evidence type="ECO:0000259" key="8">
    <source>
        <dbReference type="PROSITE" id="PS50109"/>
    </source>
</evidence>
<dbReference type="SUPFAM" id="SSF55781">
    <property type="entry name" value="GAF domain-like"/>
    <property type="match status" value="1"/>
</dbReference>
<dbReference type="CDD" id="cd17546">
    <property type="entry name" value="REC_hyHK_CKI1_RcsC-like"/>
    <property type="match status" value="1"/>
</dbReference>
<dbReference type="InterPro" id="IPR003594">
    <property type="entry name" value="HATPase_dom"/>
</dbReference>
<keyword evidence="11" id="KW-1185">Reference proteome</keyword>
<dbReference type="InterPro" id="IPR036097">
    <property type="entry name" value="HisK_dim/P_sf"/>
</dbReference>
<proteinExistence type="predicted"/>
<gene>
    <name evidence="10" type="ORF">KHLLAP_LOCUS2541</name>
</gene>
<dbReference type="InterPro" id="IPR036890">
    <property type="entry name" value="HATPase_C_sf"/>
</dbReference>
<dbReference type="SUPFAM" id="SSF55874">
    <property type="entry name" value="ATPase domain of HSP90 chaperone/DNA topoisomerase II/histidine kinase"/>
    <property type="match status" value="1"/>
</dbReference>
<comment type="caution">
    <text evidence="10">The sequence shown here is derived from an EMBL/GenBank/DDBJ whole genome shotgun (WGS) entry which is preliminary data.</text>
</comment>
<evidence type="ECO:0000313" key="10">
    <source>
        <dbReference type="EMBL" id="CAJ2502073.1"/>
    </source>
</evidence>
<protein>
    <recommendedName>
        <fullName evidence="2">histidine kinase</fullName>
        <ecNumber evidence="2">2.7.13.3</ecNumber>
    </recommendedName>
</protein>
<keyword evidence="3 6" id="KW-0597">Phosphoprotein</keyword>
<dbReference type="CDD" id="cd00082">
    <property type="entry name" value="HisKA"/>
    <property type="match status" value="1"/>
</dbReference>
<dbReference type="SMART" id="SM00387">
    <property type="entry name" value="HATPase_c"/>
    <property type="match status" value="1"/>
</dbReference>
<feature type="region of interest" description="Disordered" evidence="7">
    <location>
        <begin position="1033"/>
        <end position="1067"/>
    </location>
</feature>
<dbReference type="Pfam" id="PF00072">
    <property type="entry name" value="Response_reg"/>
    <property type="match status" value="1"/>
</dbReference>
<dbReference type="SUPFAM" id="SSF47384">
    <property type="entry name" value="Homodimeric domain of signal transducing histidine kinase"/>
    <property type="match status" value="1"/>
</dbReference>
<dbReference type="Gene3D" id="3.40.50.2300">
    <property type="match status" value="1"/>
</dbReference>
<dbReference type="Gene3D" id="1.10.287.130">
    <property type="match status" value="1"/>
</dbReference>
<evidence type="ECO:0000259" key="9">
    <source>
        <dbReference type="PROSITE" id="PS50110"/>
    </source>
</evidence>
<dbReference type="InterPro" id="IPR004358">
    <property type="entry name" value="Sig_transdc_His_kin-like_C"/>
</dbReference>
<feature type="domain" description="Histidine kinase" evidence="8">
    <location>
        <begin position="572"/>
        <end position="838"/>
    </location>
</feature>
<dbReference type="GO" id="GO:0009927">
    <property type="term" value="F:histidine phosphotransfer kinase activity"/>
    <property type="evidence" value="ECO:0007669"/>
    <property type="project" value="TreeGrafter"/>
</dbReference>
<dbReference type="GO" id="GO:0000155">
    <property type="term" value="F:phosphorelay sensor kinase activity"/>
    <property type="evidence" value="ECO:0007669"/>
    <property type="project" value="InterPro"/>
</dbReference>
<dbReference type="InterPro" id="IPR003661">
    <property type="entry name" value="HisK_dim/P_dom"/>
</dbReference>
<dbReference type="SUPFAM" id="SSF52172">
    <property type="entry name" value="CheY-like"/>
    <property type="match status" value="1"/>
</dbReference>
<feature type="compositionally biased region" description="Polar residues" evidence="7">
    <location>
        <begin position="457"/>
        <end position="479"/>
    </location>
</feature>
<comment type="catalytic activity">
    <reaction evidence="1">
        <text>ATP + protein L-histidine = ADP + protein N-phospho-L-histidine.</text>
        <dbReference type="EC" id="2.7.13.3"/>
    </reaction>
</comment>
<dbReference type="EMBL" id="CAUWAG010000003">
    <property type="protein sequence ID" value="CAJ2502073.1"/>
    <property type="molecule type" value="Genomic_DNA"/>
</dbReference>
<dbReference type="InterPro" id="IPR011006">
    <property type="entry name" value="CheY-like_superfamily"/>
</dbReference>
<dbReference type="Proteomes" id="UP001295740">
    <property type="component" value="Unassembled WGS sequence"/>
</dbReference>
<dbReference type="Pfam" id="PF00512">
    <property type="entry name" value="HisKA"/>
    <property type="match status" value="1"/>
</dbReference>
<dbReference type="PANTHER" id="PTHR43047:SF72">
    <property type="entry name" value="OSMOSENSING HISTIDINE PROTEIN KINASE SLN1"/>
    <property type="match status" value="1"/>
</dbReference>
<dbReference type="InterPro" id="IPR029016">
    <property type="entry name" value="GAF-like_dom_sf"/>
</dbReference>
<feature type="compositionally biased region" description="Low complexity" evidence="7">
    <location>
        <begin position="374"/>
        <end position="394"/>
    </location>
</feature>
<evidence type="ECO:0000256" key="2">
    <source>
        <dbReference type="ARBA" id="ARBA00012438"/>
    </source>
</evidence>
<keyword evidence="5" id="KW-0418">Kinase</keyword>
<dbReference type="Gene3D" id="3.30.565.10">
    <property type="entry name" value="Histidine kinase-like ATPase, C-terminal domain"/>
    <property type="match status" value="1"/>
</dbReference>
<evidence type="ECO:0000313" key="11">
    <source>
        <dbReference type="Proteomes" id="UP001295740"/>
    </source>
</evidence>
<evidence type="ECO:0000256" key="7">
    <source>
        <dbReference type="SAM" id="MobiDB-lite"/>
    </source>
</evidence>
<dbReference type="PROSITE" id="PS50109">
    <property type="entry name" value="HIS_KIN"/>
    <property type="match status" value="1"/>
</dbReference>
<dbReference type="Pfam" id="PF02518">
    <property type="entry name" value="HATPase_c"/>
    <property type="match status" value="1"/>
</dbReference>
<dbReference type="SMART" id="SM00448">
    <property type="entry name" value="REC"/>
    <property type="match status" value="1"/>
</dbReference>
<feature type="modified residue" description="4-aspartylphosphate" evidence="6">
    <location>
        <position position="1127"/>
    </location>
</feature>
<accession>A0AAI8V6U8</accession>
<dbReference type="SMART" id="SM00388">
    <property type="entry name" value="HisKA"/>
    <property type="match status" value="1"/>
</dbReference>
<dbReference type="PRINTS" id="PR00344">
    <property type="entry name" value="BCTRLSENSOR"/>
</dbReference>
<dbReference type="AlphaFoldDB" id="A0AAI8V6U8"/>
<evidence type="ECO:0000256" key="1">
    <source>
        <dbReference type="ARBA" id="ARBA00000085"/>
    </source>
</evidence>
<reference evidence="10" key="1">
    <citation type="submission" date="2023-10" db="EMBL/GenBank/DDBJ databases">
        <authorList>
            <person name="Hackl T."/>
        </authorList>
    </citation>
    <scope>NUCLEOTIDE SEQUENCE</scope>
</reference>
<evidence type="ECO:0000256" key="3">
    <source>
        <dbReference type="ARBA" id="ARBA00022553"/>
    </source>
</evidence>
<feature type="region of interest" description="Disordered" evidence="7">
    <location>
        <begin position="457"/>
        <end position="481"/>
    </location>
</feature>
<evidence type="ECO:0000256" key="5">
    <source>
        <dbReference type="ARBA" id="ARBA00022777"/>
    </source>
</evidence>
<feature type="region of interest" description="Disordered" evidence="7">
    <location>
        <begin position="364"/>
        <end position="398"/>
    </location>
</feature>
<evidence type="ECO:0000256" key="4">
    <source>
        <dbReference type="ARBA" id="ARBA00022679"/>
    </source>
</evidence>
<dbReference type="Gene3D" id="3.30.450.40">
    <property type="match status" value="1"/>
</dbReference>
<sequence>MRKNALSEAARERELLRYDPTLLSNFTFNDKGTLLPDSQLRTSPDSVLTSLAQLGACRTKTARSLISIFDQKYQYIIAEATPDMPLLPSLPQEERNGEVLYLCQTAIPRAHGACDWVLTNEDDGQELPVTIVRDLGTDARFRERSYCREGSPARFYAAAPIQSSKGITIGVYCVLDTEPRSEEDAINDRVDIVVRDTARTIKEYLESRRIRQEHKRSERMIRGVGSFVSDQNTLLDWSRDNRQAANGCGTVTTKQPQPVQQGNLNIEVSDPSTGTPSVASVARYDSASASELIDVVGDRSEAPIEWASPAAPKASAVSTPLRTTVNETASVKQIFSRAAALIRESIEVDEVVFFSASPGTFGALVDTAEDGDQSSDPLTASSSSDEPNSPSADETAGGFCHVLGNSNVASSKNQGIPNISAAPTALPRRLLTTFLKKYPRGKVFNYDECGVLQSNDFSEDSAQSSPSPASTRTFSWSSQNRRERTYSARQRGAELLSEVFPGLRSLVFVSVWDSKKERWFAGGFAYTLSPTRILTTTGELSYLKAFAMLAMSEMHRFETSRSHQAQMDVLSSLSHELRSPLHGVILSVELLAGTRLDTFQGNVTNTLETCGRTLLDTVDHLLDFSKVNNYIASRRPGMGRARGLRDGGASIESGMKSQLSDIRLDVLVEEVIESVFAGFQRMSDGGPVSTQDQNGESIPSLPHVRVCLDIESNTALNIHASPGAIRRIVMNLFGNSLKYTERGWIRVSLSRDADNVKRRGMRQRMVRLVVSDTGKGISKEYLANDLFRPFSQEDRLSPGTGLGLSLVRKIVTSLRGEISIKSQVGAGTTATVLLPLPPTDQALPKGKEDEEFDRQKRMLKGLRVRLVGLCQVGNHADCETSEISGSDCFSSVGKVCKEWFQMETTPASQGFRLAPDIILCTELVLDHNRSALEGRSCHPIVVICPNIVAAHARALSTTPVGDRRIYEFISQPTGPRKLAKVLLLAFQRWLDTQDSSATSSVLTPASSLHFEAPTMTSSYSSLGSSDPAYPVPAPGRTKSYFHTQTHPLSQPHREPLTPSTGCLPPPSPPIRTSPVEYLLVDDNPINLRILCAYMKKLGHPYATAVDGQEAVDLFKACPNRFVCILMDISMPRLDGMAATQQIRAHERDQNLKACAVFALSGLASTSAQKDAFESGIDLFLTKPVRLQELDDILSTRGLL</sequence>
<evidence type="ECO:0000256" key="6">
    <source>
        <dbReference type="PROSITE-ProRule" id="PRU00169"/>
    </source>
</evidence>
<keyword evidence="4" id="KW-0808">Transferase</keyword>
<name>A0AAI8V6U8_9PEZI</name>
<feature type="domain" description="Response regulatory" evidence="9">
    <location>
        <begin position="1076"/>
        <end position="1197"/>
    </location>
</feature>
<organism evidence="10 11">
    <name type="scientific">Anthostomella pinea</name>
    <dbReference type="NCBI Taxonomy" id="933095"/>
    <lineage>
        <taxon>Eukaryota</taxon>
        <taxon>Fungi</taxon>
        <taxon>Dikarya</taxon>
        <taxon>Ascomycota</taxon>
        <taxon>Pezizomycotina</taxon>
        <taxon>Sordariomycetes</taxon>
        <taxon>Xylariomycetidae</taxon>
        <taxon>Xylariales</taxon>
        <taxon>Xylariaceae</taxon>
        <taxon>Anthostomella</taxon>
    </lineage>
</organism>
<dbReference type="PANTHER" id="PTHR43047">
    <property type="entry name" value="TWO-COMPONENT HISTIDINE PROTEIN KINASE"/>
    <property type="match status" value="1"/>
</dbReference>